<accession>A0AA90ZA48</accession>
<dbReference type="Proteomes" id="UP001185015">
    <property type="component" value="Unassembled WGS sequence"/>
</dbReference>
<name>A0AA90ZA48_9EURY</name>
<keyword evidence="2" id="KW-1185">Reference proteome</keyword>
<evidence type="ECO:0000313" key="2">
    <source>
        <dbReference type="Proteomes" id="UP001185015"/>
    </source>
</evidence>
<dbReference type="AlphaFoldDB" id="A0AA90ZA48"/>
<protein>
    <submittedName>
        <fullName evidence="1">Uncharacterized protein</fullName>
    </submittedName>
</protein>
<proteinExistence type="predicted"/>
<reference evidence="1 2" key="1">
    <citation type="submission" date="2023-07" db="EMBL/GenBank/DDBJ databases">
        <title>Genomic Encyclopedia of Type Strains, Phase IV (KMG-IV): sequencing the most valuable type-strain genomes for metagenomic binning, comparative biology and taxonomic classification.</title>
        <authorList>
            <person name="Goeker M."/>
        </authorList>
    </citation>
    <scope>NUCLEOTIDE SEQUENCE [LARGE SCALE GENOMIC DNA]</scope>
    <source>
        <strain evidence="1 2">DSM 17273</strain>
    </source>
</reference>
<comment type="caution">
    <text evidence="1">The sequence shown here is derived from an EMBL/GenBank/DDBJ whole genome shotgun (WGS) entry which is preliminary data.</text>
</comment>
<organism evidence="1 2">
    <name type="scientific">Methanococcoides alaskense</name>
    <dbReference type="NCBI Taxonomy" id="325778"/>
    <lineage>
        <taxon>Archaea</taxon>
        <taxon>Methanobacteriati</taxon>
        <taxon>Methanobacteriota</taxon>
        <taxon>Stenosarchaea group</taxon>
        <taxon>Methanomicrobia</taxon>
        <taxon>Methanosarcinales</taxon>
        <taxon>Methanosarcinaceae</taxon>
        <taxon>Methanococcoides</taxon>
    </lineage>
</organism>
<sequence>MLHFELRRHFLLIFIILCLTALIYSNLPLDSDPMNISVQQENQTIEDILFDEISLALDGSEVRITGVNYYENINSIVIGFEKKWFYTNPDLKECMVDSVLTATSAIITHSEDLAGKKIVFTGSAIKRNGMGDQNMVKIFQTEIAFDDALYVDWEEFNGHGGEKELKNASFEYVWWHSDLSTGT</sequence>
<evidence type="ECO:0000313" key="1">
    <source>
        <dbReference type="EMBL" id="MDR6223716.1"/>
    </source>
</evidence>
<gene>
    <name evidence="1" type="ORF">J2750_002192</name>
</gene>
<dbReference type="EMBL" id="JAVDQI010000011">
    <property type="protein sequence ID" value="MDR6223716.1"/>
    <property type="molecule type" value="Genomic_DNA"/>
</dbReference>